<dbReference type="InterPro" id="IPR019253">
    <property type="entry name" value="DUF2244_TM"/>
</dbReference>
<evidence type="ECO:0008006" key="4">
    <source>
        <dbReference type="Google" id="ProtNLM"/>
    </source>
</evidence>
<keyword evidence="1" id="KW-0472">Membrane</keyword>
<gene>
    <name evidence="2" type="ORF">MPOCJGCO_4223</name>
</gene>
<sequence length="188" mass="21471">MLSSSWEPSARYIGRMASGNLSVHPDGLDPDSIDRPVFRATIRPHQSLSRTGFRVVMTGCCLVSLVISVWCWRMGFWPIAGFFGLDMLAVYAALKVSFRRGRSFEEVAITQIEILLARVSHRGERQEWRFNPLWTKLTQVEDEEYGLQRLTLVSRREQVVVARDACPDERARIARGLTRALTQVKKGF</sequence>
<feature type="transmembrane region" description="Helical" evidence="1">
    <location>
        <begin position="52"/>
        <end position="70"/>
    </location>
</feature>
<accession>A0ABQ4U4Q8</accession>
<evidence type="ECO:0000313" key="3">
    <source>
        <dbReference type="Proteomes" id="UP001055057"/>
    </source>
</evidence>
<reference evidence="2" key="1">
    <citation type="journal article" date="2021" name="Front. Microbiol.">
        <title>Comprehensive Comparative Genomics and Phenotyping of Methylobacterium Species.</title>
        <authorList>
            <person name="Alessa O."/>
            <person name="Ogura Y."/>
            <person name="Fujitani Y."/>
            <person name="Takami H."/>
            <person name="Hayashi T."/>
            <person name="Sahin N."/>
            <person name="Tani A."/>
        </authorList>
    </citation>
    <scope>NUCLEOTIDE SEQUENCE</scope>
    <source>
        <strain evidence="2">DSM 23632</strain>
    </source>
</reference>
<keyword evidence="3" id="KW-1185">Reference proteome</keyword>
<evidence type="ECO:0000313" key="2">
    <source>
        <dbReference type="EMBL" id="GJE62094.1"/>
    </source>
</evidence>
<organism evidence="2 3">
    <name type="scientific">Methylobacterium trifolii</name>
    <dbReference type="NCBI Taxonomy" id="1003092"/>
    <lineage>
        <taxon>Bacteria</taxon>
        <taxon>Pseudomonadati</taxon>
        <taxon>Pseudomonadota</taxon>
        <taxon>Alphaproteobacteria</taxon>
        <taxon>Hyphomicrobiales</taxon>
        <taxon>Methylobacteriaceae</taxon>
        <taxon>Methylobacterium</taxon>
    </lineage>
</organism>
<dbReference type="Proteomes" id="UP001055057">
    <property type="component" value="Unassembled WGS sequence"/>
</dbReference>
<name>A0ABQ4U4Q8_9HYPH</name>
<protein>
    <recommendedName>
        <fullName evidence="4">DUF2244 domain-containing protein</fullName>
    </recommendedName>
</protein>
<dbReference type="PIRSF" id="PIRSF032162">
    <property type="entry name" value="UCP032162_imp"/>
    <property type="match status" value="1"/>
</dbReference>
<reference evidence="2" key="2">
    <citation type="submission" date="2021-08" db="EMBL/GenBank/DDBJ databases">
        <authorList>
            <person name="Tani A."/>
            <person name="Ola A."/>
            <person name="Ogura Y."/>
            <person name="Katsura K."/>
            <person name="Hayashi T."/>
        </authorList>
    </citation>
    <scope>NUCLEOTIDE SEQUENCE</scope>
    <source>
        <strain evidence="2">DSM 23632</strain>
    </source>
</reference>
<keyword evidence="1" id="KW-0812">Transmembrane</keyword>
<dbReference type="EMBL" id="BPRB01000273">
    <property type="protein sequence ID" value="GJE62094.1"/>
    <property type="molecule type" value="Genomic_DNA"/>
</dbReference>
<feature type="transmembrane region" description="Helical" evidence="1">
    <location>
        <begin position="76"/>
        <end position="94"/>
    </location>
</feature>
<dbReference type="InterPro" id="IPR016990">
    <property type="entry name" value="UCP032162_TM"/>
</dbReference>
<comment type="caution">
    <text evidence="2">The sequence shown here is derived from an EMBL/GenBank/DDBJ whole genome shotgun (WGS) entry which is preliminary data.</text>
</comment>
<evidence type="ECO:0000256" key="1">
    <source>
        <dbReference type="SAM" id="Phobius"/>
    </source>
</evidence>
<keyword evidence="1" id="KW-1133">Transmembrane helix</keyword>
<dbReference type="Pfam" id="PF10003">
    <property type="entry name" value="DUF2244"/>
    <property type="match status" value="1"/>
</dbReference>
<proteinExistence type="predicted"/>